<dbReference type="GO" id="GO:0004364">
    <property type="term" value="F:glutathione transferase activity"/>
    <property type="evidence" value="ECO:0007669"/>
    <property type="project" value="UniProtKB-EC"/>
</dbReference>
<feature type="domain" description="GST C-terminal" evidence="7">
    <location>
        <begin position="86"/>
        <end position="203"/>
    </location>
</feature>
<keyword evidence="3" id="KW-0808">Transferase</keyword>
<dbReference type="InterPro" id="IPR004046">
    <property type="entry name" value="GST_C"/>
</dbReference>
<dbReference type="SUPFAM" id="SSF47616">
    <property type="entry name" value="GST C-terminal domain-like"/>
    <property type="match status" value="1"/>
</dbReference>
<evidence type="ECO:0000256" key="5">
    <source>
        <dbReference type="SAM" id="MobiDB-lite"/>
    </source>
</evidence>
<dbReference type="SFLD" id="SFLDS00019">
    <property type="entry name" value="Glutathione_Transferase_(cytos"/>
    <property type="match status" value="1"/>
</dbReference>
<dbReference type="SFLD" id="SFLDG01150">
    <property type="entry name" value="Main.1:_Beta-like"/>
    <property type="match status" value="1"/>
</dbReference>
<dbReference type="InterPro" id="IPR010987">
    <property type="entry name" value="Glutathione-S-Trfase_C-like"/>
</dbReference>
<feature type="domain" description="GST N-terminal" evidence="6">
    <location>
        <begin position="1"/>
        <end position="80"/>
    </location>
</feature>
<dbReference type="FunFam" id="3.40.30.10:FF:000156">
    <property type="entry name" value="Glutathione S-transferase 1"/>
    <property type="match status" value="1"/>
</dbReference>
<dbReference type="PANTHER" id="PTHR44051">
    <property type="entry name" value="GLUTATHIONE S-TRANSFERASE-RELATED"/>
    <property type="match status" value="1"/>
</dbReference>
<keyword evidence="9" id="KW-1185">Reference proteome</keyword>
<feature type="compositionally biased region" description="Low complexity" evidence="5">
    <location>
        <begin position="200"/>
        <end position="220"/>
    </location>
</feature>
<evidence type="ECO:0000313" key="9">
    <source>
        <dbReference type="Proteomes" id="UP000622797"/>
    </source>
</evidence>
<gene>
    <name evidence="8" type="ORF">FSARC_536</name>
</gene>
<evidence type="ECO:0000256" key="1">
    <source>
        <dbReference type="ARBA" id="ARBA00007409"/>
    </source>
</evidence>
<dbReference type="SFLD" id="SFLDG00358">
    <property type="entry name" value="Main_(cytGST)"/>
    <property type="match status" value="1"/>
</dbReference>
<dbReference type="AlphaFoldDB" id="A0A8H4UBF0"/>
<dbReference type="GO" id="GO:0005737">
    <property type="term" value="C:cytoplasm"/>
    <property type="evidence" value="ECO:0007669"/>
    <property type="project" value="UniProtKB-ARBA"/>
</dbReference>
<dbReference type="CDD" id="cd03046">
    <property type="entry name" value="GST_N_GTT1_like"/>
    <property type="match status" value="1"/>
</dbReference>
<dbReference type="PANTHER" id="PTHR44051:SF9">
    <property type="entry name" value="GLUTATHIONE S-TRANSFERASE 1"/>
    <property type="match status" value="1"/>
</dbReference>
<dbReference type="Proteomes" id="UP000622797">
    <property type="component" value="Unassembled WGS sequence"/>
</dbReference>
<comment type="caution">
    <text evidence="8">The sequence shown here is derived from an EMBL/GenBank/DDBJ whole genome shotgun (WGS) entry which is preliminary data.</text>
</comment>
<dbReference type="InterPro" id="IPR040079">
    <property type="entry name" value="Glutathione_S-Trfase"/>
</dbReference>
<proteinExistence type="inferred from homology"/>
<dbReference type="Gene3D" id="1.20.1050.10">
    <property type="match status" value="1"/>
</dbReference>
<dbReference type="SUPFAM" id="SSF52833">
    <property type="entry name" value="Thioredoxin-like"/>
    <property type="match status" value="1"/>
</dbReference>
<evidence type="ECO:0000256" key="4">
    <source>
        <dbReference type="ARBA" id="ARBA00047960"/>
    </source>
</evidence>
<reference evidence="8" key="1">
    <citation type="journal article" date="2020" name="BMC Genomics">
        <title>Correction to: Identification and distribution of gene clusters required for synthesis of sphingolipid metabolism inhibitors in diverse species of the filamentous fungus Fusarium.</title>
        <authorList>
            <person name="Kim H.S."/>
            <person name="Lohmar J.M."/>
            <person name="Busman M."/>
            <person name="Brown D.W."/>
            <person name="Naumann T.A."/>
            <person name="Divon H.H."/>
            <person name="Lysoe E."/>
            <person name="Uhlig S."/>
            <person name="Proctor R.H."/>
        </authorList>
    </citation>
    <scope>NUCLEOTIDE SEQUENCE</scope>
    <source>
        <strain evidence="8">NRRL 20472</strain>
    </source>
</reference>
<dbReference type="EC" id="2.5.1.18" evidence="2"/>
<feature type="region of interest" description="Disordered" evidence="5">
    <location>
        <begin position="193"/>
        <end position="228"/>
    </location>
</feature>
<protein>
    <recommendedName>
        <fullName evidence="2">glutathione transferase</fullName>
        <ecNumber evidence="2">2.5.1.18</ecNumber>
    </recommendedName>
</protein>
<organism evidence="8 9">
    <name type="scientific">Fusarium sarcochroum</name>
    <dbReference type="NCBI Taxonomy" id="1208366"/>
    <lineage>
        <taxon>Eukaryota</taxon>
        <taxon>Fungi</taxon>
        <taxon>Dikarya</taxon>
        <taxon>Ascomycota</taxon>
        <taxon>Pezizomycotina</taxon>
        <taxon>Sordariomycetes</taxon>
        <taxon>Hypocreomycetidae</taxon>
        <taxon>Hypocreales</taxon>
        <taxon>Nectriaceae</taxon>
        <taxon>Fusarium</taxon>
        <taxon>Fusarium lateritium species complex</taxon>
    </lineage>
</organism>
<dbReference type="GO" id="GO:0004602">
    <property type="term" value="F:glutathione peroxidase activity"/>
    <property type="evidence" value="ECO:0007669"/>
    <property type="project" value="UniProtKB-ARBA"/>
</dbReference>
<dbReference type="InterPro" id="IPR036249">
    <property type="entry name" value="Thioredoxin-like_sf"/>
</dbReference>
<dbReference type="PROSITE" id="PS50404">
    <property type="entry name" value="GST_NTER"/>
    <property type="match status" value="1"/>
</dbReference>
<evidence type="ECO:0000259" key="6">
    <source>
        <dbReference type="PROSITE" id="PS50404"/>
    </source>
</evidence>
<dbReference type="PROSITE" id="PS50405">
    <property type="entry name" value="GST_CTER"/>
    <property type="match status" value="1"/>
</dbReference>
<dbReference type="Pfam" id="PF00043">
    <property type="entry name" value="GST_C"/>
    <property type="match status" value="1"/>
</dbReference>
<dbReference type="Pfam" id="PF13409">
    <property type="entry name" value="GST_N_2"/>
    <property type="match status" value="1"/>
</dbReference>
<name>A0A8H4UBF0_9HYPO</name>
<sequence>MTLTVHHLQVSQSERIVWLCEELGIPYDLKVYQRSPARAPPEYKALHPQGTAPVITDGDLTLAESGAIIEYICHKYANGKLFLPPNHPNYTDFLFWWHWGNASFFSNMVLLRAGGDPIYVGSAEERFEKALKMLDDRLLGNQWLAGEDFTVADIMIVFAFTTMRHAFPYNLKSYPNIVNYLGRIGGRKAYQSAMEKSDPGLELPLGPSPPQSGSVPAVPQKCSINQDS</sequence>
<comment type="similarity">
    <text evidence="1">Belongs to the GST superfamily.</text>
</comment>
<evidence type="ECO:0000313" key="8">
    <source>
        <dbReference type="EMBL" id="KAF4973105.1"/>
    </source>
</evidence>
<evidence type="ECO:0000256" key="2">
    <source>
        <dbReference type="ARBA" id="ARBA00012452"/>
    </source>
</evidence>
<reference evidence="8" key="2">
    <citation type="submission" date="2020-05" db="EMBL/GenBank/DDBJ databases">
        <authorList>
            <person name="Kim H.-S."/>
            <person name="Proctor R.H."/>
            <person name="Brown D.W."/>
        </authorList>
    </citation>
    <scope>NUCLEOTIDE SEQUENCE</scope>
    <source>
        <strain evidence="8">NRRL 20472</strain>
    </source>
</reference>
<dbReference type="EMBL" id="JABEXW010000029">
    <property type="protein sequence ID" value="KAF4973105.1"/>
    <property type="molecule type" value="Genomic_DNA"/>
</dbReference>
<accession>A0A8H4UBF0</accession>
<dbReference type="OrthoDB" id="2309723at2759"/>
<dbReference type="InterPro" id="IPR036282">
    <property type="entry name" value="Glutathione-S-Trfase_C_sf"/>
</dbReference>
<evidence type="ECO:0000256" key="3">
    <source>
        <dbReference type="ARBA" id="ARBA00022679"/>
    </source>
</evidence>
<dbReference type="InterPro" id="IPR004045">
    <property type="entry name" value="Glutathione_S-Trfase_N"/>
</dbReference>
<evidence type="ECO:0000259" key="7">
    <source>
        <dbReference type="PROSITE" id="PS50405"/>
    </source>
</evidence>
<comment type="catalytic activity">
    <reaction evidence="4">
        <text>RX + glutathione = an S-substituted glutathione + a halide anion + H(+)</text>
        <dbReference type="Rhea" id="RHEA:16437"/>
        <dbReference type="ChEBI" id="CHEBI:15378"/>
        <dbReference type="ChEBI" id="CHEBI:16042"/>
        <dbReference type="ChEBI" id="CHEBI:17792"/>
        <dbReference type="ChEBI" id="CHEBI:57925"/>
        <dbReference type="ChEBI" id="CHEBI:90779"/>
        <dbReference type="EC" id="2.5.1.18"/>
    </reaction>
</comment>
<dbReference type="Gene3D" id="3.40.30.10">
    <property type="entry name" value="Glutaredoxin"/>
    <property type="match status" value="1"/>
</dbReference>